<organism evidence="1 2">
    <name type="scientific">Trichomalopsis sarcophagae</name>
    <dbReference type="NCBI Taxonomy" id="543379"/>
    <lineage>
        <taxon>Eukaryota</taxon>
        <taxon>Metazoa</taxon>
        <taxon>Ecdysozoa</taxon>
        <taxon>Arthropoda</taxon>
        <taxon>Hexapoda</taxon>
        <taxon>Insecta</taxon>
        <taxon>Pterygota</taxon>
        <taxon>Neoptera</taxon>
        <taxon>Endopterygota</taxon>
        <taxon>Hymenoptera</taxon>
        <taxon>Apocrita</taxon>
        <taxon>Proctotrupomorpha</taxon>
        <taxon>Chalcidoidea</taxon>
        <taxon>Pteromalidae</taxon>
        <taxon>Pteromalinae</taxon>
        <taxon>Trichomalopsis</taxon>
    </lineage>
</organism>
<accession>A0A232F951</accession>
<protein>
    <submittedName>
        <fullName evidence="1">Uncharacterized protein</fullName>
    </submittedName>
</protein>
<evidence type="ECO:0000313" key="1">
    <source>
        <dbReference type="EMBL" id="OXU27010.1"/>
    </source>
</evidence>
<comment type="caution">
    <text evidence="1">The sequence shown here is derived from an EMBL/GenBank/DDBJ whole genome shotgun (WGS) entry which is preliminary data.</text>
</comment>
<keyword evidence="2" id="KW-1185">Reference proteome</keyword>
<dbReference type="STRING" id="543379.A0A232F951"/>
<dbReference type="AlphaFoldDB" id="A0A232F951"/>
<dbReference type="EMBL" id="NNAY01000680">
    <property type="protein sequence ID" value="OXU27010.1"/>
    <property type="molecule type" value="Genomic_DNA"/>
</dbReference>
<name>A0A232F951_9HYME</name>
<dbReference type="OrthoDB" id="10248373at2759"/>
<reference evidence="1 2" key="1">
    <citation type="journal article" date="2017" name="Curr. Biol.">
        <title>The Evolution of Venom by Co-option of Single-Copy Genes.</title>
        <authorList>
            <person name="Martinson E.O."/>
            <person name="Mrinalini"/>
            <person name="Kelkar Y.D."/>
            <person name="Chang C.H."/>
            <person name="Werren J.H."/>
        </authorList>
    </citation>
    <scope>NUCLEOTIDE SEQUENCE [LARGE SCALE GENOMIC DNA]</scope>
    <source>
        <strain evidence="1 2">Alberta</strain>
        <tissue evidence="1">Whole body</tissue>
    </source>
</reference>
<gene>
    <name evidence="1" type="ORF">TSAR_013627</name>
</gene>
<sequence>MENTTEKQPESCTIEHFYKAMQSLVEEKDKEHNLRYITSRSTEDIESHIDILCRNIEGLCRSLCIPTEGVFLRKTDLCVEAFKYLLCNTNFTCRSLLSKDDTYGRWVDFQQPFSTYLLIEILWHLRFEDILAEAFLHLPLDLCVEILEVLPRCINLLDFERSSKFLTTAVPNVYKKLIILGNTGSQTKDITLNARRLAANLQELLLQFSNERFLRFDDIKKTDDKYKRYGTLLKSIIQMVRMCLTTNSTVEIPCEMEKMYKLTFGEEPFQTVDETVLKELLTEINRELINVLLKKVKEIDCNIYLNWTEYDDEENTSLTLQRAVGLECYFFIQNTQEYKNSTIKEYDHLVECLQQISTKPDPENSVECLQMVDLCQGVREGRLECLMALFRRYKEWDNSAIDSVDSSISLLNKTSCEELFEYLAGELNHPGKDIEKLQLYTLCLAKALVYLKITELYEITVKFIMRFSEENNLDNVIDITNFERFIMLNPNFSSAKNLRVVLFFLCLETRITLKILLKMTIGHTDYPDVAVILDDLMLLLPVLKIQTHSKYETMVHHLRSKCSEKRESSITIALQKYSEYRGKSMFEQGTKAQKPQSVTLAVRILQDICLEGPGWNASKFSGLLQSFYTFCKVSEIVNEVFIPFLFSDACSLIYLKYTLLELQKLVGRFKKGEISRDLILAFRFQGQKLLTSNHISRYIIDELLTMISNLSDHLLSPADYIIGYFESLELDEFDDLMCEVFMQLPGSSLSITIGRYTNLHQAMLASDLTRYPIHVANDNVLRHMLLNCTKKQYLTYARELVHLPFNGTLRSKSELEIFENLIRLTLETCLLCLEYPEIAAPDSIGFLLRCLLQLLSTVHYKEKSKSYKRICASLQSNVMIFKDTIEYTILGNAYLEMLKRFKGVALSLSLMIDALEQFALVCMQESDKLRIYEAPHSPLAIKLWMGYDIVRLLFEKNVKEEAYLLKLRDYVEKYKGEVTDEI</sequence>
<evidence type="ECO:0000313" key="2">
    <source>
        <dbReference type="Proteomes" id="UP000215335"/>
    </source>
</evidence>
<proteinExistence type="predicted"/>
<dbReference type="Proteomes" id="UP000215335">
    <property type="component" value="Unassembled WGS sequence"/>
</dbReference>